<proteinExistence type="predicted"/>
<dbReference type="OrthoDB" id="2064461at2"/>
<evidence type="ECO:0000313" key="1">
    <source>
        <dbReference type="EMBL" id="SKB01042.1"/>
    </source>
</evidence>
<dbReference type="EMBL" id="FUYH01000053">
    <property type="protein sequence ID" value="SKB01042.1"/>
    <property type="molecule type" value="Genomic_DNA"/>
</dbReference>
<evidence type="ECO:0000313" key="2">
    <source>
        <dbReference type="Proteomes" id="UP000190105"/>
    </source>
</evidence>
<keyword evidence="2" id="KW-1185">Reference proteome</keyword>
<name>A0A1T4YGS9_9CLOT</name>
<gene>
    <name evidence="1" type="ORF">SAMN05443428_1536</name>
</gene>
<reference evidence="2" key="1">
    <citation type="submission" date="2017-02" db="EMBL/GenBank/DDBJ databases">
        <authorList>
            <person name="Varghese N."/>
            <person name="Submissions S."/>
        </authorList>
    </citation>
    <scope>NUCLEOTIDE SEQUENCE [LARGE SCALE GENOMIC DNA]</scope>
    <source>
        <strain evidence="2">USBA 833</strain>
    </source>
</reference>
<protein>
    <recommendedName>
        <fullName evidence="3">PhoU domain-containing protein</fullName>
    </recommendedName>
</protein>
<dbReference type="AlphaFoldDB" id="A0A1T4YGS9"/>
<evidence type="ECO:0008006" key="3">
    <source>
        <dbReference type="Google" id="ProtNLM"/>
    </source>
</evidence>
<dbReference type="Proteomes" id="UP000190105">
    <property type="component" value="Unassembled WGS sequence"/>
</dbReference>
<accession>A0A1T4YGS9</accession>
<organism evidence="1 2">
    <name type="scientific">Caloramator quimbayensis</name>
    <dbReference type="NCBI Taxonomy" id="1147123"/>
    <lineage>
        <taxon>Bacteria</taxon>
        <taxon>Bacillati</taxon>
        <taxon>Bacillota</taxon>
        <taxon>Clostridia</taxon>
        <taxon>Eubacteriales</taxon>
        <taxon>Clostridiaceae</taxon>
        <taxon>Caloramator</taxon>
    </lineage>
</organism>
<sequence length="111" mass="12746">MKELIKDVDMVIINELKRAISEHAPMNSQHEGFAVILEEVDEANEEIENIDTALKMLWERVKRNDNAEDEAKMLLNYSRLAAAEIIQVATMAQRFILDLKSKDSRMVTKGE</sequence>
<dbReference type="RefSeq" id="WP_078697903.1">
    <property type="nucleotide sequence ID" value="NZ_FUYH01000053.1"/>
</dbReference>
<dbReference type="STRING" id="1147123.SAMN05443428_1536"/>